<dbReference type="GO" id="GO:0035556">
    <property type="term" value="P:intracellular signal transduction"/>
    <property type="evidence" value="ECO:0007669"/>
    <property type="project" value="InterPro"/>
</dbReference>
<name>A0A844ANZ7_RHIFR</name>
<dbReference type="SMART" id="SM00044">
    <property type="entry name" value="CYCc"/>
    <property type="match status" value="1"/>
</dbReference>
<dbReference type="Gene3D" id="3.30.70.1230">
    <property type="entry name" value="Nucleotide cyclase"/>
    <property type="match status" value="1"/>
</dbReference>
<dbReference type="GO" id="GO:0004016">
    <property type="term" value="F:adenylate cyclase activity"/>
    <property type="evidence" value="ECO:0007669"/>
    <property type="project" value="UniProtKB-ARBA"/>
</dbReference>
<dbReference type="PROSITE" id="PS50125">
    <property type="entry name" value="GUANYLATE_CYCLASE_2"/>
    <property type="match status" value="1"/>
</dbReference>
<proteinExistence type="predicted"/>
<organism evidence="2 3">
    <name type="scientific">Rhizobium fredii</name>
    <name type="common">Sinorhizobium fredii</name>
    <dbReference type="NCBI Taxonomy" id="380"/>
    <lineage>
        <taxon>Bacteria</taxon>
        <taxon>Pseudomonadati</taxon>
        <taxon>Pseudomonadota</taxon>
        <taxon>Alphaproteobacteria</taxon>
        <taxon>Hyphomicrobiales</taxon>
        <taxon>Rhizobiaceae</taxon>
        <taxon>Sinorhizobium/Ensifer group</taxon>
        <taxon>Sinorhizobium</taxon>
    </lineage>
</organism>
<dbReference type="EMBL" id="WISZ01000224">
    <property type="protein sequence ID" value="MQX12456.1"/>
    <property type="molecule type" value="Genomic_DNA"/>
</dbReference>
<dbReference type="InterPro" id="IPR001054">
    <property type="entry name" value="A/G_cyclase"/>
</dbReference>
<feature type="domain" description="Guanylate cyclase" evidence="1">
    <location>
        <begin position="76"/>
        <end position="208"/>
    </location>
</feature>
<dbReference type="InterPro" id="IPR029787">
    <property type="entry name" value="Nucleotide_cyclase"/>
</dbReference>
<dbReference type="Pfam" id="PF00211">
    <property type="entry name" value="Guanylate_cyc"/>
    <property type="match status" value="1"/>
</dbReference>
<dbReference type="PANTHER" id="PTHR43081">
    <property type="entry name" value="ADENYLATE CYCLASE, TERMINAL-DIFFERENTIATION SPECIFIC-RELATED"/>
    <property type="match status" value="1"/>
</dbReference>
<gene>
    <name evidence="2" type="ORF">GHK48_30600</name>
</gene>
<sequence length="262" mass="28656">MRLESRYCVWRAQRLQFVRSISLLPARSLAVICANWTRQYEPTTRSSRPCTGSRPMVKQLMAQGEQASALVEREVTVLFTDIVDFTSFAERLSASDAATFLNDHFQQLAACVEAEGGTIDKYIGDSLMAFWGAPEMQPDHSARACRAAIAIAAAIVGDNRRRRGLGLPPVRIRIGIHAGPAMVGNIGAPGRINYTLVGDIVNTAQRIEDVAKKCMTNEDEAVILVSDAVLRSAGPECSAQPVGEHILRGRHEPTHVFRLEAS</sequence>
<comment type="caution">
    <text evidence="2">The sequence shown here is derived from an EMBL/GenBank/DDBJ whole genome shotgun (WGS) entry which is preliminary data.</text>
</comment>
<dbReference type="SUPFAM" id="SSF55073">
    <property type="entry name" value="Nucleotide cyclase"/>
    <property type="match status" value="1"/>
</dbReference>
<dbReference type="InterPro" id="IPR050697">
    <property type="entry name" value="Adenylyl/Guanylyl_Cyclase_3/4"/>
</dbReference>
<evidence type="ECO:0000313" key="2">
    <source>
        <dbReference type="EMBL" id="MQX12456.1"/>
    </source>
</evidence>
<dbReference type="GO" id="GO:0009190">
    <property type="term" value="P:cyclic nucleotide biosynthetic process"/>
    <property type="evidence" value="ECO:0007669"/>
    <property type="project" value="InterPro"/>
</dbReference>
<dbReference type="PANTHER" id="PTHR43081:SF1">
    <property type="entry name" value="ADENYLATE CYCLASE, TERMINAL-DIFFERENTIATION SPECIFIC"/>
    <property type="match status" value="1"/>
</dbReference>
<accession>A0A844ANZ7</accession>
<reference evidence="2 3" key="1">
    <citation type="journal article" date="2013" name="Genome Biol.">
        <title>Comparative genomics of the core and accessory genomes of 48 Sinorhizobium strains comprising five genospecies.</title>
        <authorList>
            <person name="Sugawara M."/>
            <person name="Epstein B."/>
            <person name="Badgley B.D."/>
            <person name="Unno T."/>
            <person name="Xu L."/>
            <person name="Reese J."/>
            <person name="Gyaneshwar P."/>
            <person name="Denny R."/>
            <person name="Mudge J."/>
            <person name="Bharti A.K."/>
            <person name="Farmer A.D."/>
            <person name="May G.D."/>
            <person name="Woodward J.E."/>
            <person name="Medigue C."/>
            <person name="Vallenet D."/>
            <person name="Lajus A."/>
            <person name="Rouy Z."/>
            <person name="Martinez-Vaz B."/>
            <person name="Tiffin P."/>
            <person name="Young N.D."/>
            <person name="Sadowsky M.J."/>
        </authorList>
    </citation>
    <scope>NUCLEOTIDE SEQUENCE [LARGE SCALE GENOMIC DNA]</scope>
    <source>
        <strain evidence="2 3">USDA205</strain>
    </source>
</reference>
<evidence type="ECO:0000313" key="3">
    <source>
        <dbReference type="Proteomes" id="UP000466694"/>
    </source>
</evidence>
<evidence type="ECO:0000259" key="1">
    <source>
        <dbReference type="PROSITE" id="PS50125"/>
    </source>
</evidence>
<protein>
    <recommendedName>
        <fullName evidence="1">Guanylate cyclase domain-containing protein</fullName>
    </recommendedName>
</protein>
<dbReference type="Proteomes" id="UP000466694">
    <property type="component" value="Unassembled WGS sequence"/>
</dbReference>
<dbReference type="CDD" id="cd07302">
    <property type="entry name" value="CHD"/>
    <property type="match status" value="1"/>
</dbReference>
<dbReference type="AlphaFoldDB" id="A0A844ANZ7"/>